<organism evidence="2">
    <name type="scientific">Streptomyces althioticus</name>
    <dbReference type="NCBI Taxonomy" id="83380"/>
    <lineage>
        <taxon>Bacteria</taxon>
        <taxon>Bacillati</taxon>
        <taxon>Actinomycetota</taxon>
        <taxon>Actinomycetes</taxon>
        <taxon>Kitasatosporales</taxon>
        <taxon>Streptomycetaceae</taxon>
        <taxon>Streptomyces</taxon>
        <taxon>Streptomyces althioticus group</taxon>
    </lineage>
</organism>
<name>A0ABZ1Y125_9ACTN</name>
<protein>
    <submittedName>
        <fullName evidence="2">Uncharacterized protein</fullName>
    </submittedName>
</protein>
<keyword evidence="1" id="KW-0732">Signal</keyword>
<evidence type="ECO:0000313" key="2">
    <source>
        <dbReference type="EMBL" id="WUU53156.1"/>
    </source>
</evidence>
<evidence type="ECO:0000256" key="1">
    <source>
        <dbReference type="SAM" id="SignalP"/>
    </source>
</evidence>
<gene>
    <name evidence="2" type="ORF">OIE82_08430</name>
</gene>
<dbReference type="EMBL" id="CP109207">
    <property type="protein sequence ID" value="WUU53156.1"/>
    <property type="molecule type" value="Genomic_DNA"/>
</dbReference>
<reference evidence="2" key="1">
    <citation type="submission" date="2022-10" db="EMBL/GenBank/DDBJ databases">
        <title>The complete genomes of actinobacterial strains from the NBC collection.</title>
        <authorList>
            <person name="Joergensen T.S."/>
            <person name="Alvarez Arevalo M."/>
            <person name="Sterndorff E.B."/>
            <person name="Faurdal D."/>
            <person name="Vuksanovic O."/>
            <person name="Mourched A.-S."/>
            <person name="Charusanti P."/>
            <person name="Shaw S."/>
            <person name="Blin K."/>
            <person name="Weber T."/>
        </authorList>
    </citation>
    <scope>NUCLEOTIDE SEQUENCE [LARGE SCALE GENOMIC DNA]</scope>
    <source>
        <strain evidence="2">NBC 01686</strain>
    </source>
</reference>
<feature type="signal peptide" evidence="1">
    <location>
        <begin position="1"/>
        <end position="26"/>
    </location>
</feature>
<dbReference type="RefSeq" id="WP_371230533.1">
    <property type="nucleotide sequence ID" value="NZ_CP109207.1"/>
</dbReference>
<accession>A0ABZ1Y125</accession>
<feature type="chain" id="PRO_5045545598" evidence="1">
    <location>
        <begin position="27"/>
        <end position="152"/>
    </location>
</feature>
<sequence length="152" mass="15195">MKISTLAIGTATMVAGALALAPTASAATPTTASVQVDCGAWGTGPATLQAGHNGSAATVTFATPVVWASHSIPANSLRTTATLTNASGEEVTFSGMSNPTWGQLGQPFYSGPLTGTVTPGDVLQFTSITSTFGTLTVRCDATSPQSPGPFVF</sequence>
<proteinExistence type="predicted"/>